<evidence type="ECO:0000313" key="8">
    <source>
        <dbReference type="Proteomes" id="UP000001549"/>
    </source>
</evidence>
<evidence type="ECO:0000256" key="3">
    <source>
        <dbReference type="ARBA" id="ARBA00022679"/>
    </source>
</evidence>
<evidence type="ECO:0000256" key="1">
    <source>
        <dbReference type="ARBA" id="ARBA00001933"/>
    </source>
</evidence>
<dbReference type="eggNOG" id="COG0156">
    <property type="taxonomic scope" value="Bacteria"/>
</dbReference>
<dbReference type="Gene3D" id="3.40.640.10">
    <property type="entry name" value="Type I PLP-dependent aspartate aminotransferase-like (Major domain)"/>
    <property type="match status" value="1"/>
</dbReference>
<evidence type="ECO:0000259" key="6">
    <source>
        <dbReference type="Pfam" id="PF00155"/>
    </source>
</evidence>
<dbReference type="Pfam" id="PF00155">
    <property type="entry name" value="Aminotran_1_2"/>
    <property type="match status" value="1"/>
</dbReference>
<evidence type="ECO:0000256" key="2">
    <source>
        <dbReference type="ARBA" id="ARBA00013187"/>
    </source>
</evidence>
<accession>F8B244</accession>
<dbReference type="SUPFAM" id="SSF53383">
    <property type="entry name" value="PLP-dependent transferases"/>
    <property type="match status" value="1"/>
</dbReference>
<comment type="cofactor">
    <cofactor evidence="1">
        <name>pyridoxal 5'-phosphate</name>
        <dbReference type="ChEBI" id="CHEBI:597326"/>
    </cofactor>
</comment>
<dbReference type="InterPro" id="IPR004839">
    <property type="entry name" value="Aminotransferase_I/II_large"/>
</dbReference>
<organism evidence="7 8">
    <name type="scientific">Candidatus Protofrankia datiscae</name>
    <dbReference type="NCBI Taxonomy" id="2716812"/>
    <lineage>
        <taxon>Bacteria</taxon>
        <taxon>Bacillati</taxon>
        <taxon>Actinomycetota</taxon>
        <taxon>Actinomycetes</taxon>
        <taxon>Frankiales</taxon>
        <taxon>Frankiaceae</taxon>
        <taxon>Protofrankia</taxon>
    </lineage>
</organism>
<feature type="region of interest" description="Disordered" evidence="5">
    <location>
        <begin position="1"/>
        <end position="24"/>
    </location>
</feature>
<evidence type="ECO:0000313" key="7">
    <source>
        <dbReference type="EMBL" id="AEH08921.1"/>
    </source>
</evidence>
<gene>
    <name evidence="7" type="ordered locus">FsymDg_1454</name>
</gene>
<keyword evidence="8" id="KW-1185">Reference proteome</keyword>
<dbReference type="AlphaFoldDB" id="F8B244"/>
<sequence>MSKTAQDLPSLHASPERQEAHRWLPARPLGPMSEMARLRKTHPMMEAIVDEVDGRQMRVGDHWLTDFASCNYLGFDLEPEIIAAVPEYLARWGTHPSWSRMIATPRLFIEIEQELTDLLGAEDSLALPTITHIHLSVIPALAGQGTIFLDRNAHRSIHDGCLMARAWGATVQRFDDNNPAELEEMLRACRSHPRLVCVDGLNSMTGNIPPVAELARVTRANDALLYIDDAHGFGVIGERRPDELSPYGSRGNSLIRHVGESYDGIILVAGFSKAYSSLLAFLACPTEVKNHLKAATSPHTFSGPSPVASLATVQAGFALNARRGDTIRADLHRKTARILDGMGQLGLTSPNRSGSPIIEIPIGAPERIDAIGDHLFDRGIYTTLAPYPMVPREKVGFRIQVTAANTDEEISHLLEVLAEVAEVADMLSDSTPTRDE</sequence>
<keyword evidence="7" id="KW-0012">Acyltransferase</keyword>
<protein>
    <recommendedName>
        <fullName evidence="2">8-amino-7-oxononanoate synthase</fullName>
        <ecNumber evidence="2">2.3.1.47</ecNumber>
    </recommendedName>
</protein>
<feature type="domain" description="Aminotransferase class I/classII large" evidence="6">
    <location>
        <begin position="71"/>
        <end position="417"/>
    </location>
</feature>
<dbReference type="GO" id="GO:0008710">
    <property type="term" value="F:8-amino-7-oxononanoate synthase activity"/>
    <property type="evidence" value="ECO:0007669"/>
    <property type="project" value="UniProtKB-EC"/>
</dbReference>
<dbReference type="EC" id="2.3.1.47" evidence="2"/>
<dbReference type="HOGENOM" id="CLU_015846_12_0_11"/>
<dbReference type="InterPro" id="IPR015424">
    <property type="entry name" value="PyrdxlP-dep_Trfase"/>
</dbReference>
<name>F8B244_9ACTN</name>
<comment type="catalytic activity">
    <reaction evidence="4">
        <text>6-carboxyhexanoyl-[ACP] + L-alanine + H(+) = (8S)-8-amino-7-oxononanoate + holo-[ACP] + CO2</text>
        <dbReference type="Rhea" id="RHEA:42288"/>
        <dbReference type="Rhea" id="RHEA-COMP:9685"/>
        <dbReference type="Rhea" id="RHEA-COMP:9955"/>
        <dbReference type="ChEBI" id="CHEBI:15378"/>
        <dbReference type="ChEBI" id="CHEBI:16526"/>
        <dbReference type="ChEBI" id="CHEBI:57972"/>
        <dbReference type="ChEBI" id="CHEBI:64479"/>
        <dbReference type="ChEBI" id="CHEBI:78846"/>
        <dbReference type="ChEBI" id="CHEBI:149468"/>
        <dbReference type="EC" id="2.3.1.47"/>
    </reaction>
</comment>
<dbReference type="Proteomes" id="UP000001549">
    <property type="component" value="Chromosome"/>
</dbReference>
<evidence type="ECO:0000256" key="4">
    <source>
        <dbReference type="ARBA" id="ARBA00047715"/>
    </source>
</evidence>
<dbReference type="InterPro" id="IPR015421">
    <property type="entry name" value="PyrdxlP-dep_Trfase_major"/>
</dbReference>
<dbReference type="GO" id="GO:0030170">
    <property type="term" value="F:pyridoxal phosphate binding"/>
    <property type="evidence" value="ECO:0007669"/>
    <property type="project" value="InterPro"/>
</dbReference>
<proteinExistence type="predicted"/>
<dbReference type="KEGG" id="fsy:FsymDg_1454"/>
<dbReference type="EMBL" id="CP002801">
    <property type="protein sequence ID" value="AEH08921.1"/>
    <property type="molecule type" value="Genomic_DNA"/>
</dbReference>
<evidence type="ECO:0000256" key="5">
    <source>
        <dbReference type="SAM" id="MobiDB-lite"/>
    </source>
</evidence>
<dbReference type="STRING" id="656024.FsymDg_1454"/>
<keyword evidence="3 7" id="KW-0808">Transferase</keyword>
<dbReference type="Gene3D" id="3.90.1150.10">
    <property type="entry name" value="Aspartate Aminotransferase, domain 1"/>
    <property type="match status" value="1"/>
</dbReference>
<dbReference type="InterPro" id="IPR050087">
    <property type="entry name" value="AON_synthase_class-II"/>
</dbReference>
<dbReference type="InterPro" id="IPR015422">
    <property type="entry name" value="PyrdxlP-dep_Trfase_small"/>
</dbReference>
<dbReference type="PANTHER" id="PTHR13693">
    <property type="entry name" value="CLASS II AMINOTRANSFERASE/8-AMINO-7-OXONONANOATE SYNTHASE"/>
    <property type="match status" value="1"/>
</dbReference>
<reference evidence="7 8" key="1">
    <citation type="submission" date="2011-05" db="EMBL/GenBank/DDBJ databases">
        <title>Complete sequence of chromosome of Frankia symbiont of Datisca glomerata.</title>
        <authorList>
            <consortium name="US DOE Joint Genome Institute"/>
            <person name="Lucas S."/>
            <person name="Han J."/>
            <person name="Lapidus A."/>
            <person name="Cheng J.-F."/>
            <person name="Goodwin L."/>
            <person name="Pitluck S."/>
            <person name="Peters L."/>
            <person name="Mikhailova N."/>
            <person name="Chertkov O."/>
            <person name="Teshima H."/>
            <person name="Han C."/>
            <person name="Tapia R."/>
            <person name="Land M."/>
            <person name="Hauser L."/>
            <person name="Kyrpides N."/>
            <person name="Ivanova N."/>
            <person name="Pagani I."/>
            <person name="Berry A."/>
            <person name="Pawlowski K."/>
            <person name="Persson T."/>
            <person name="Vanden Heuvel B."/>
            <person name="Benson D."/>
            <person name="Woyke T."/>
        </authorList>
    </citation>
    <scope>NUCLEOTIDE SEQUENCE [LARGE SCALE GENOMIC DNA]</scope>
    <source>
        <strain evidence="8">4085684</strain>
    </source>
</reference>